<sequence>MTYFHEALRSNEAWYEIVSVFYRSGRGKIISALCHSQNHPGSLVGSGDGLRLCFYIAVLAFFASTFAHATVFYVNSKDGNDARDGKSPAAAFKTLAKINTITPLLEPGDEVLLHAGYRYTDDYIRCESLVGASVLTTLSTNPPSCSGSLSAPVTFSRYSAGADPIIDAADPLTGLVWRSLGDGVYSTPLATVPQKLYVDELTETPQLVPVPNFVGDYDGSGATTYQPWDAVYDTAGEGQYWMNGGNTAQGATLGVLGLGGAWGSPYAATSVSDGSTAQVFLPKNTGLENVKIIGGGSVFFSLYGGTDYPSTFAFSSSGGGSVDGVACDVKGTVRSVAGKPLNTITYTVNRGCSSVPAIKISAAAGSGLKFFGRLDGGSFYYASRSQNGALAHELYVHLADGSNPNDHVFYATHRPYGVLLRGVNNVNVTHIQFAHQLKSGILSYPFASSILPGKYWTNENIKISYATCWNTGDTVYDTIGWQGGTSRTANLEACVVLRASGDLNPHLVRGNSITDSWSGFIDSYYGSRGNDDHANFELSGLDGTQTINGKVVSYPVIQYSYGRSHNTACIRYGVAGLTRSAYFRIKGGIVRNNECTDNAIGNIFFGETAGGQVSQNFIHDSLGEGIQGGGFSTSVADSSSYEAQIFDHNIISNLGFGATLVGYNGIDLNNGFEGIAYPYTSDIHLFNNTIVNTAAACVTMEMNIVATHMHDNVCIQASNYYPSGWMCPNCSSTMNYSAGVYLRRASLLYGKPMDWHNNAWQSQYVPEPSWIIYNTQGALDGSCSNLVTWPSAHNSSAVLDHSSFCTATPEFNSPTSDDFRLTSSSPLRRAGTDGIDIGAIPYGKPMFTVGPRL</sequence>
<keyword evidence="3" id="KW-1185">Reference proteome</keyword>
<accession>A0A4V1L514</accession>
<dbReference type="AlphaFoldDB" id="A0A4V1L514"/>
<dbReference type="EMBL" id="RDSM01000005">
    <property type="protein sequence ID" value="RXH54174.1"/>
    <property type="molecule type" value="Genomic_DNA"/>
</dbReference>
<dbReference type="RefSeq" id="WP_128915413.1">
    <property type="nucleotide sequence ID" value="NZ_RDSM01000005.1"/>
</dbReference>
<keyword evidence="1" id="KW-1133">Transmembrane helix</keyword>
<protein>
    <recommendedName>
        <fullName evidence="4">Right handed beta helix domain-containing protein</fullName>
    </recommendedName>
</protein>
<dbReference type="OrthoDB" id="106117at2"/>
<keyword evidence="1" id="KW-0472">Membrane</keyword>
<reference evidence="3" key="2">
    <citation type="submission" date="2019-02" db="EMBL/GenBank/DDBJ databases">
        <title>Granulicella sibirica sp. nov., a psychrotolerant acidobacterium isolated from an organic soil layer in forested tundra, West Siberia.</title>
        <authorList>
            <person name="Oshkin I.Y."/>
            <person name="Kulichevskaya I.S."/>
            <person name="Rijpstra W.I.C."/>
            <person name="Sinninghe Damste J.S."/>
            <person name="Rakitin A.L."/>
            <person name="Ravin N.V."/>
            <person name="Dedysh S.N."/>
        </authorList>
    </citation>
    <scope>NUCLEOTIDE SEQUENCE [LARGE SCALE GENOMIC DNA]</scope>
    <source>
        <strain evidence="3">AF10</strain>
    </source>
</reference>
<name>A0A4V1L514_9BACT</name>
<feature type="transmembrane region" description="Helical" evidence="1">
    <location>
        <begin position="52"/>
        <end position="74"/>
    </location>
</feature>
<proteinExistence type="predicted"/>
<gene>
    <name evidence="2" type="ORF">GRAN_4825</name>
</gene>
<evidence type="ECO:0000256" key="1">
    <source>
        <dbReference type="SAM" id="Phobius"/>
    </source>
</evidence>
<evidence type="ECO:0008006" key="4">
    <source>
        <dbReference type="Google" id="ProtNLM"/>
    </source>
</evidence>
<keyword evidence="1" id="KW-0812">Transmembrane</keyword>
<dbReference type="SUPFAM" id="SSF51126">
    <property type="entry name" value="Pectin lyase-like"/>
    <property type="match status" value="2"/>
</dbReference>
<evidence type="ECO:0000313" key="2">
    <source>
        <dbReference type="EMBL" id="RXH54174.1"/>
    </source>
</evidence>
<dbReference type="Proteomes" id="UP000289437">
    <property type="component" value="Unassembled WGS sequence"/>
</dbReference>
<comment type="caution">
    <text evidence="2">The sequence shown here is derived from an EMBL/GenBank/DDBJ whole genome shotgun (WGS) entry which is preliminary data.</text>
</comment>
<reference evidence="2 3" key="1">
    <citation type="submission" date="2018-11" db="EMBL/GenBank/DDBJ databases">
        <authorList>
            <person name="Mardanov A.V."/>
            <person name="Ravin N.V."/>
            <person name="Dedysh S.N."/>
        </authorList>
    </citation>
    <scope>NUCLEOTIDE SEQUENCE [LARGE SCALE GENOMIC DNA]</scope>
    <source>
        <strain evidence="2 3">AF10</strain>
    </source>
</reference>
<organism evidence="2 3">
    <name type="scientific">Granulicella sibirica</name>
    <dbReference type="NCBI Taxonomy" id="2479048"/>
    <lineage>
        <taxon>Bacteria</taxon>
        <taxon>Pseudomonadati</taxon>
        <taxon>Acidobacteriota</taxon>
        <taxon>Terriglobia</taxon>
        <taxon>Terriglobales</taxon>
        <taxon>Acidobacteriaceae</taxon>
        <taxon>Granulicella</taxon>
    </lineage>
</organism>
<dbReference type="InterPro" id="IPR011050">
    <property type="entry name" value="Pectin_lyase_fold/virulence"/>
</dbReference>
<evidence type="ECO:0000313" key="3">
    <source>
        <dbReference type="Proteomes" id="UP000289437"/>
    </source>
</evidence>